<evidence type="ECO:0000256" key="1">
    <source>
        <dbReference type="SAM" id="MobiDB-lite"/>
    </source>
</evidence>
<organism evidence="3 4">
    <name type="scientific">Tahibacter amnicola</name>
    <dbReference type="NCBI Taxonomy" id="2976241"/>
    <lineage>
        <taxon>Bacteria</taxon>
        <taxon>Pseudomonadati</taxon>
        <taxon>Pseudomonadota</taxon>
        <taxon>Gammaproteobacteria</taxon>
        <taxon>Lysobacterales</taxon>
        <taxon>Rhodanobacteraceae</taxon>
        <taxon>Tahibacter</taxon>
    </lineage>
</organism>
<sequence>MLIEFSVTNYRSIRDEQKLSLVATALDDHAEKHVVGSGAPGGVRLLRSAVIYGANAAGKSNLILAMGCMARIVRSSARKSQTGEPLPVVPFRLDASADGQTTFEIVFVADRVRYQYGFAATSSRVVEEWLSAFPEKCSQRWFHREYSAKTQNYTWTFGPQLKGQKQVWRAATRDNALFLSTAQLNAEQLRGVYEWFDSTLLVLPRLDAFPDLSTRNLLESGGMRAQIAALLRNADTGIRDVESVESTANAESAGEGSGVRDDRPASFRELRKVLGKVVLVKHQRAMEPMPGFRFRMSRTERSDCSPLPRRS</sequence>
<keyword evidence="4" id="KW-1185">Reference proteome</keyword>
<accession>A0ABY6BFA0</accession>
<evidence type="ECO:0000313" key="4">
    <source>
        <dbReference type="Proteomes" id="UP001064632"/>
    </source>
</evidence>
<evidence type="ECO:0000259" key="2">
    <source>
        <dbReference type="Pfam" id="PF13304"/>
    </source>
</evidence>
<feature type="region of interest" description="Disordered" evidence="1">
    <location>
        <begin position="243"/>
        <end position="263"/>
    </location>
</feature>
<dbReference type="EMBL" id="CP104694">
    <property type="protein sequence ID" value="UXI67948.1"/>
    <property type="molecule type" value="Genomic_DNA"/>
</dbReference>
<evidence type="ECO:0000313" key="3">
    <source>
        <dbReference type="EMBL" id="UXI67948.1"/>
    </source>
</evidence>
<feature type="region of interest" description="Disordered" evidence="1">
    <location>
        <begin position="291"/>
        <end position="311"/>
    </location>
</feature>
<dbReference type="RefSeq" id="WP_261694917.1">
    <property type="nucleotide sequence ID" value="NZ_CP104694.1"/>
</dbReference>
<protein>
    <submittedName>
        <fullName evidence="3">AAA family ATPase</fullName>
    </submittedName>
</protein>
<proteinExistence type="predicted"/>
<dbReference type="Proteomes" id="UP001064632">
    <property type="component" value="Chromosome"/>
</dbReference>
<dbReference type="InterPro" id="IPR003959">
    <property type="entry name" value="ATPase_AAA_core"/>
</dbReference>
<feature type="domain" description="ATPase AAA-type core" evidence="2">
    <location>
        <begin position="49"/>
        <end position="167"/>
    </location>
</feature>
<name>A0ABY6BFA0_9GAMM</name>
<gene>
    <name evidence="3" type="ORF">N4264_25010</name>
</gene>
<dbReference type="Pfam" id="PF13304">
    <property type="entry name" value="AAA_21"/>
    <property type="match status" value="1"/>
</dbReference>
<reference evidence="3" key="1">
    <citation type="submission" date="2022-09" db="EMBL/GenBank/DDBJ databases">
        <title>Tahibacter sp. nov., isolated from a fresh water.</title>
        <authorList>
            <person name="Baek J.H."/>
            <person name="Lee J.K."/>
            <person name="Kim J.M."/>
            <person name="Jeon C.O."/>
        </authorList>
    </citation>
    <scope>NUCLEOTIDE SEQUENCE</scope>
    <source>
        <strain evidence="3">W38</strain>
    </source>
</reference>